<dbReference type="RefSeq" id="WP_078666153.1">
    <property type="nucleotide sequence ID" value="NZ_FUXM01000031.1"/>
</dbReference>
<evidence type="ECO:0000259" key="4">
    <source>
        <dbReference type="PROSITE" id="PS51379"/>
    </source>
</evidence>
<dbReference type="PROSITE" id="PS00198">
    <property type="entry name" value="4FE4S_FER_1"/>
    <property type="match status" value="2"/>
</dbReference>
<dbReference type="GO" id="GO:0051536">
    <property type="term" value="F:iron-sulfur cluster binding"/>
    <property type="evidence" value="ECO:0007669"/>
    <property type="project" value="UniProtKB-KW"/>
</dbReference>
<sequence length="340" mass="38312">MENRFLSEAKLDQFLAGLGQKYQVIAPVEEEGIVLFKPWQNEQKITLRGSNSVVPPKDFFFPQTETMFKFNAAGDWEIEQAPGIGPRVIVGMRPCDIMSLKLLDPVFIGEKFNDVYYRDKRDNTVIIGVSCEEVNHNCFCAAYGNSPVNGEGADLHLTWLGDGYLVEVLTERGRELVDSQSSLFTAAGTDAQSKKAEKAEKLLAKQRPVDVAGVKEKLDEMFEHPYWEEIAPKCLGCGACTYVCPTCHCFDIVDHVSHGYEGERFRCWDSCMFADFTCMAGGHNPRPTKKERVRNRFLHKLKYHNDRYNLPGCVGCGRCLSKCPVNMDITRIISDVKGVK</sequence>
<dbReference type="PANTHER" id="PTHR40447">
    <property type="entry name" value="ANAEROBIC SULFITE REDUCTASE SUBUNIT A"/>
    <property type="match status" value="1"/>
</dbReference>
<dbReference type="EMBL" id="FUXM01000031">
    <property type="protein sequence ID" value="SKA15753.1"/>
    <property type="molecule type" value="Genomic_DNA"/>
</dbReference>
<gene>
    <name evidence="5" type="ORF">SAMN02745885_02134</name>
</gene>
<dbReference type="SUPFAM" id="SSF46548">
    <property type="entry name" value="alpha-helical ferredoxin"/>
    <property type="match status" value="1"/>
</dbReference>
<keyword evidence="1" id="KW-0479">Metal-binding</keyword>
<evidence type="ECO:0000313" key="6">
    <source>
        <dbReference type="Proteomes" id="UP000189933"/>
    </source>
</evidence>
<dbReference type="GO" id="GO:0046872">
    <property type="term" value="F:metal ion binding"/>
    <property type="evidence" value="ECO:0007669"/>
    <property type="project" value="UniProtKB-KW"/>
</dbReference>
<name>A0A1T4RIG4_9FIRM</name>
<dbReference type="InterPro" id="IPR017896">
    <property type="entry name" value="4Fe4S_Fe-S-bd"/>
</dbReference>
<accession>A0A1T4RIG4</accession>
<organism evidence="5 6">
    <name type="scientific">Carboxydocella sporoproducens DSM 16521</name>
    <dbReference type="NCBI Taxonomy" id="1121270"/>
    <lineage>
        <taxon>Bacteria</taxon>
        <taxon>Bacillati</taxon>
        <taxon>Bacillota</taxon>
        <taxon>Clostridia</taxon>
        <taxon>Eubacteriales</taxon>
        <taxon>Clostridiales Family XVI. Incertae Sedis</taxon>
        <taxon>Carboxydocella</taxon>
    </lineage>
</organism>
<reference evidence="6" key="1">
    <citation type="submission" date="2017-02" db="EMBL/GenBank/DDBJ databases">
        <authorList>
            <person name="Varghese N."/>
            <person name="Submissions S."/>
        </authorList>
    </citation>
    <scope>NUCLEOTIDE SEQUENCE [LARGE SCALE GENOMIC DNA]</scope>
    <source>
        <strain evidence="6">DSM 16521</strain>
    </source>
</reference>
<proteinExistence type="predicted"/>
<dbReference type="InterPro" id="IPR017900">
    <property type="entry name" value="4Fe4S_Fe_S_CS"/>
</dbReference>
<keyword evidence="3" id="KW-0411">Iron-sulfur</keyword>
<evidence type="ECO:0000256" key="1">
    <source>
        <dbReference type="ARBA" id="ARBA00022723"/>
    </source>
</evidence>
<feature type="domain" description="4Fe-4S ferredoxin-type" evidence="4">
    <location>
        <begin position="304"/>
        <end position="335"/>
    </location>
</feature>
<dbReference type="Proteomes" id="UP000189933">
    <property type="component" value="Unassembled WGS sequence"/>
</dbReference>
<dbReference type="Pfam" id="PF17179">
    <property type="entry name" value="Fer4_22"/>
    <property type="match status" value="1"/>
</dbReference>
<keyword evidence="2" id="KW-0408">Iron</keyword>
<evidence type="ECO:0000256" key="3">
    <source>
        <dbReference type="ARBA" id="ARBA00023014"/>
    </source>
</evidence>
<dbReference type="OrthoDB" id="9795302at2"/>
<evidence type="ECO:0000256" key="2">
    <source>
        <dbReference type="ARBA" id="ARBA00023004"/>
    </source>
</evidence>
<keyword evidence="6" id="KW-1185">Reference proteome</keyword>
<protein>
    <submittedName>
        <fullName evidence="5">4Fe-4S dicluster domain-containing protein</fullName>
    </submittedName>
</protein>
<dbReference type="AlphaFoldDB" id="A0A1T4RIG4"/>
<dbReference type="PANTHER" id="PTHR40447:SF1">
    <property type="entry name" value="ANAEROBIC SULFITE REDUCTASE SUBUNIT A"/>
    <property type="match status" value="1"/>
</dbReference>
<feature type="domain" description="4Fe-4S ferredoxin-type" evidence="4">
    <location>
        <begin position="223"/>
        <end position="255"/>
    </location>
</feature>
<evidence type="ECO:0000313" key="5">
    <source>
        <dbReference type="EMBL" id="SKA15753.1"/>
    </source>
</evidence>
<dbReference type="PROSITE" id="PS51379">
    <property type="entry name" value="4FE4S_FER_2"/>
    <property type="match status" value="2"/>
</dbReference>